<protein>
    <submittedName>
        <fullName evidence="2">Uncharacterized protein</fullName>
    </submittedName>
</protein>
<gene>
    <name evidence="2" type="ORF">IHQ68_00855</name>
</gene>
<evidence type="ECO:0000256" key="1">
    <source>
        <dbReference type="SAM" id="SignalP"/>
    </source>
</evidence>
<evidence type="ECO:0000313" key="2">
    <source>
        <dbReference type="EMBL" id="MDR4305175.1"/>
    </source>
</evidence>
<sequence length="84" mass="8587">MRAAPMLAAVAVGAPVAAFAGQAPDLSKYDCTRTDGGSPAAGDELIAQGFRIVSVGRFGQPNVMLADSKSPARANCLIRPEGQK</sequence>
<organism evidence="2 3">
    <name type="scientific">Chelatococcus sambhunathii</name>
    <dbReference type="NCBI Taxonomy" id="363953"/>
    <lineage>
        <taxon>Bacteria</taxon>
        <taxon>Pseudomonadati</taxon>
        <taxon>Pseudomonadota</taxon>
        <taxon>Alphaproteobacteria</taxon>
        <taxon>Hyphomicrobiales</taxon>
        <taxon>Chelatococcaceae</taxon>
        <taxon>Chelatococcus</taxon>
    </lineage>
</organism>
<keyword evidence="1" id="KW-0732">Signal</keyword>
<accession>A0ABU1DAN3</accession>
<proteinExistence type="predicted"/>
<dbReference type="RefSeq" id="WP_309388219.1">
    <property type="nucleotide sequence ID" value="NZ_JADBEO010000001.1"/>
</dbReference>
<reference evidence="2" key="1">
    <citation type="submission" date="2020-10" db="EMBL/GenBank/DDBJ databases">
        <authorList>
            <person name="Abbas A."/>
            <person name="Razzaq R."/>
            <person name="Waqas M."/>
            <person name="Abbas N."/>
            <person name="Nielsen T.K."/>
            <person name="Hansen L.H."/>
            <person name="Hussain S."/>
            <person name="Shahid M."/>
        </authorList>
    </citation>
    <scope>NUCLEOTIDE SEQUENCE</scope>
    <source>
        <strain evidence="2">S14</strain>
    </source>
</reference>
<name>A0ABU1DAN3_9HYPH</name>
<comment type="caution">
    <text evidence="2">The sequence shown here is derived from an EMBL/GenBank/DDBJ whole genome shotgun (WGS) entry which is preliminary data.</text>
</comment>
<feature type="signal peptide" evidence="1">
    <location>
        <begin position="1"/>
        <end position="20"/>
    </location>
</feature>
<feature type="chain" id="PRO_5045215413" evidence="1">
    <location>
        <begin position="21"/>
        <end position="84"/>
    </location>
</feature>
<dbReference type="EMBL" id="JADBEO010000001">
    <property type="protein sequence ID" value="MDR4305175.1"/>
    <property type="molecule type" value="Genomic_DNA"/>
</dbReference>
<keyword evidence="3" id="KW-1185">Reference proteome</keyword>
<dbReference type="Proteomes" id="UP001181622">
    <property type="component" value="Unassembled WGS sequence"/>
</dbReference>
<evidence type="ECO:0000313" key="3">
    <source>
        <dbReference type="Proteomes" id="UP001181622"/>
    </source>
</evidence>